<reference evidence="2 3" key="2">
    <citation type="journal article" date="2008" name="BMC Genomics">
        <title>Architecture of thermal adaptation in an Exiguobacterium sibiricum strain isolated from 3 million year old permafrost: a genome and transcriptome approach.</title>
        <authorList>
            <person name="Rodrigues D.F."/>
            <person name="Ivanova N."/>
            <person name="He Z."/>
            <person name="Huebner M."/>
            <person name="Zhou J."/>
            <person name="Tiedje J.M."/>
        </authorList>
    </citation>
    <scope>NUCLEOTIDE SEQUENCE [LARGE SCALE GENOMIC DNA]</scope>
    <source>
        <strain evidence="3">DSM 17290 / CIP 109462 / JCM 13490 / 255-15</strain>
    </source>
</reference>
<name>B1YEX6_EXIS2</name>
<evidence type="ECO:0000256" key="1">
    <source>
        <dbReference type="SAM" id="Phobius"/>
    </source>
</evidence>
<feature type="transmembrane region" description="Helical" evidence="1">
    <location>
        <begin position="68"/>
        <end position="94"/>
    </location>
</feature>
<keyword evidence="1" id="KW-0812">Transmembrane</keyword>
<accession>B1YEX6</accession>
<dbReference type="KEGG" id="esi:Exig_1258"/>
<dbReference type="RefSeq" id="WP_012370155.1">
    <property type="nucleotide sequence ID" value="NC_010556.1"/>
</dbReference>
<dbReference type="AlphaFoldDB" id="B1YEX6"/>
<evidence type="ECO:0000313" key="2">
    <source>
        <dbReference type="EMBL" id="ACB60734.1"/>
    </source>
</evidence>
<evidence type="ECO:0000313" key="3">
    <source>
        <dbReference type="Proteomes" id="UP000001681"/>
    </source>
</evidence>
<reference evidence="3" key="3">
    <citation type="submission" date="2008-04" db="EMBL/GenBank/DDBJ databases">
        <title>Complete sequence of chromosome of Exiguobacterium sibiricum 255-15.</title>
        <authorList>
            <consortium name="US DOE Joint Genome Institute"/>
            <person name="Copeland A."/>
            <person name="Lucas S."/>
            <person name="Lapidus A."/>
            <person name="Glavina del Rio T."/>
            <person name="Dalin E."/>
            <person name="Tice H."/>
            <person name="Bruce D."/>
            <person name="Goodwin L."/>
            <person name="Pitluck S."/>
            <person name="Kiss H."/>
            <person name="Chertkov O."/>
            <person name="Monk C."/>
            <person name="Brettin T."/>
            <person name="Detter J.C."/>
            <person name="Han C."/>
            <person name="Kuske C.R."/>
            <person name="Schmutz J."/>
            <person name="Larimer F."/>
            <person name="Land M."/>
            <person name="Hauser L."/>
            <person name="Kyrpides N."/>
            <person name="Mikhailova N."/>
            <person name="Vishnivetskaya T."/>
            <person name="Rodrigues D.F."/>
            <person name="Gilichinsky D."/>
            <person name="Tiedje J."/>
            <person name="Richardson P."/>
        </authorList>
    </citation>
    <scope>NUCLEOTIDE SEQUENCE [LARGE SCALE GENOMIC DNA]</scope>
    <source>
        <strain evidence="3">DSM 17290 / CIP 109462 / JCM 13490 / 255-15</strain>
    </source>
</reference>
<protein>
    <submittedName>
        <fullName evidence="2">Inner-membrane translocator</fullName>
    </submittedName>
</protein>
<feature type="transmembrane region" description="Helical" evidence="1">
    <location>
        <begin position="33"/>
        <end position="56"/>
    </location>
</feature>
<dbReference type="eggNOG" id="ENOG50349TK">
    <property type="taxonomic scope" value="Bacteria"/>
</dbReference>
<gene>
    <name evidence="2" type="ordered locus">Exig_1258</name>
</gene>
<reference evidence="2 3" key="1">
    <citation type="journal article" date="2006" name="Extremophiles">
        <title>Characterization of Exiguobacterium isolates from the Siberian permafrost. Description of Exiguobacterium sibiricum sp. nov.</title>
        <authorList>
            <person name="Rodrigues D.F."/>
            <person name="Goris J."/>
            <person name="Vishnivetskaya T."/>
            <person name="Gilichinsky D."/>
            <person name="Thomashow M.F."/>
            <person name="Tiedje J.M."/>
        </authorList>
    </citation>
    <scope>NUCLEOTIDE SEQUENCE [LARGE SCALE GENOMIC DNA]</scope>
    <source>
        <strain evidence="3">DSM 17290 / CIP 109462 / JCM 13490 / 255-15</strain>
    </source>
</reference>
<dbReference type="HOGENOM" id="CLU_2179926_0_0_9"/>
<keyword evidence="1" id="KW-0472">Membrane</keyword>
<feature type="transmembrane region" description="Helical" evidence="1">
    <location>
        <begin position="6"/>
        <end position="26"/>
    </location>
</feature>
<keyword evidence="1" id="KW-1133">Transmembrane helix</keyword>
<organism evidence="2 3">
    <name type="scientific">Exiguobacterium sibiricum (strain DSM 17290 / CCUG 55495 / CIP 109462 / JCM 13490 / 255-15)</name>
    <dbReference type="NCBI Taxonomy" id="262543"/>
    <lineage>
        <taxon>Bacteria</taxon>
        <taxon>Bacillati</taxon>
        <taxon>Bacillota</taxon>
        <taxon>Bacilli</taxon>
        <taxon>Bacillales</taxon>
        <taxon>Bacillales Family XII. Incertae Sedis</taxon>
        <taxon>Exiguobacterium</taxon>
    </lineage>
</organism>
<dbReference type="Proteomes" id="UP000001681">
    <property type="component" value="Chromosome"/>
</dbReference>
<proteinExistence type="predicted"/>
<dbReference type="STRING" id="262543.Exig_1258"/>
<keyword evidence="3" id="KW-1185">Reference proteome</keyword>
<sequence length="109" mass="11530">MSGDGLVWSVLISILIVLNLSAVLLYRKGKMPLWGSGLIIGILGPITALISGSIFLKIDHSMGGDGFGAAFSAAFIGFVIVGNGILYLVIGIVLGIKNFIKRRQVNQSR</sequence>
<dbReference type="EMBL" id="CP001022">
    <property type="protein sequence ID" value="ACB60734.1"/>
    <property type="molecule type" value="Genomic_DNA"/>
</dbReference>